<evidence type="ECO:0000259" key="6">
    <source>
        <dbReference type="Pfam" id="PF25917"/>
    </source>
</evidence>
<dbReference type="InterPro" id="IPR058627">
    <property type="entry name" value="MdtA-like_C"/>
</dbReference>
<dbReference type="SUPFAM" id="SSF111369">
    <property type="entry name" value="HlyD-like secretion proteins"/>
    <property type="match status" value="1"/>
</dbReference>
<feature type="domain" description="Multidrug resistance protein MdtA-like barrel-sandwich hybrid" evidence="6">
    <location>
        <begin position="83"/>
        <end position="207"/>
    </location>
</feature>
<evidence type="ECO:0000256" key="2">
    <source>
        <dbReference type="ARBA" id="ARBA00009477"/>
    </source>
</evidence>
<dbReference type="RefSeq" id="WP_146520895.1">
    <property type="nucleotide sequence ID" value="NZ_CP151726.1"/>
</dbReference>
<dbReference type="GO" id="GO:0005886">
    <property type="term" value="C:plasma membrane"/>
    <property type="evidence" value="ECO:0007669"/>
    <property type="project" value="TreeGrafter"/>
</dbReference>
<protein>
    <submittedName>
        <fullName evidence="9">Efflux pump periplasmic linker BepF</fullName>
    </submittedName>
</protein>
<evidence type="ECO:0000256" key="4">
    <source>
        <dbReference type="SAM" id="MobiDB-lite"/>
    </source>
</evidence>
<dbReference type="PANTHER" id="PTHR30158:SF10">
    <property type="entry name" value="CATION EFFLUX PUMP"/>
    <property type="match status" value="1"/>
</dbReference>
<evidence type="ECO:0000313" key="9">
    <source>
        <dbReference type="EMBL" id="TWU02598.1"/>
    </source>
</evidence>
<dbReference type="OrthoDB" id="9816569at2"/>
<dbReference type="PANTHER" id="PTHR30158">
    <property type="entry name" value="ACRA/E-RELATED COMPONENT OF DRUG EFFLUX TRANSPORTER"/>
    <property type="match status" value="1"/>
</dbReference>
<comment type="subcellular location">
    <subcellularLocation>
        <location evidence="1">Cell envelope</location>
    </subcellularLocation>
</comment>
<feature type="domain" description="Multidrug resistance protein MdtA-like beta-barrel" evidence="7">
    <location>
        <begin position="216"/>
        <end position="303"/>
    </location>
</feature>
<gene>
    <name evidence="9" type="primary">bepF_2</name>
    <name evidence="9" type="ORF">Pla52n_36540</name>
</gene>
<feature type="domain" description="Multidrug resistance protein MdtA-like alpha-helical hairpin" evidence="5">
    <location>
        <begin position="111"/>
        <end position="180"/>
    </location>
</feature>
<dbReference type="Pfam" id="PF25917">
    <property type="entry name" value="BSH_RND"/>
    <property type="match status" value="1"/>
</dbReference>
<dbReference type="Proteomes" id="UP000320176">
    <property type="component" value="Unassembled WGS sequence"/>
</dbReference>
<dbReference type="NCBIfam" id="TIGR01730">
    <property type="entry name" value="RND_mfp"/>
    <property type="match status" value="1"/>
</dbReference>
<reference evidence="9 10" key="1">
    <citation type="submission" date="2019-02" db="EMBL/GenBank/DDBJ databases">
        <title>Deep-cultivation of Planctomycetes and their phenomic and genomic characterization uncovers novel biology.</title>
        <authorList>
            <person name="Wiegand S."/>
            <person name="Jogler M."/>
            <person name="Boedeker C."/>
            <person name="Pinto D."/>
            <person name="Vollmers J."/>
            <person name="Rivas-Marin E."/>
            <person name="Kohn T."/>
            <person name="Peeters S.H."/>
            <person name="Heuer A."/>
            <person name="Rast P."/>
            <person name="Oberbeckmann S."/>
            <person name="Bunk B."/>
            <person name="Jeske O."/>
            <person name="Meyerdierks A."/>
            <person name="Storesund J.E."/>
            <person name="Kallscheuer N."/>
            <person name="Luecker S."/>
            <person name="Lage O.M."/>
            <person name="Pohl T."/>
            <person name="Merkel B.J."/>
            <person name="Hornburger P."/>
            <person name="Mueller R.-W."/>
            <person name="Bruemmer F."/>
            <person name="Labrenz M."/>
            <person name="Spormann A.M."/>
            <person name="Op Den Camp H."/>
            <person name="Overmann J."/>
            <person name="Amann R."/>
            <person name="Jetten M.S.M."/>
            <person name="Mascher T."/>
            <person name="Medema M.H."/>
            <person name="Devos D.P."/>
            <person name="Kaster A.-K."/>
            <person name="Ovreas L."/>
            <person name="Rohde M."/>
            <person name="Galperin M.Y."/>
            <person name="Jogler C."/>
        </authorList>
    </citation>
    <scope>NUCLEOTIDE SEQUENCE [LARGE SCALE GENOMIC DNA]</scope>
    <source>
        <strain evidence="9 10">Pla52n</strain>
    </source>
</reference>
<evidence type="ECO:0000256" key="1">
    <source>
        <dbReference type="ARBA" id="ARBA00004196"/>
    </source>
</evidence>
<evidence type="ECO:0000259" key="5">
    <source>
        <dbReference type="Pfam" id="PF25876"/>
    </source>
</evidence>
<feature type="region of interest" description="Disordered" evidence="4">
    <location>
        <begin position="379"/>
        <end position="401"/>
    </location>
</feature>
<dbReference type="Gene3D" id="2.40.420.20">
    <property type="match status" value="1"/>
</dbReference>
<evidence type="ECO:0000259" key="8">
    <source>
        <dbReference type="Pfam" id="PF25967"/>
    </source>
</evidence>
<evidence type="ECO:0000259" key="7">
    <source>
        <dbReference type="Pfam" id="PF25944"/>
    </source>
</evidence>
<organism evidence="9 10">
    <name type="scientific">Stieleria varia</name>
    <dbReference type="NCBI Taxonomy" id="2528005"/>
    <lineage>
        <taxon>Bacteria</taxon>
        <taxon>Pseudomonadati</taxon>
        <taxon>Planctomycetota</taxon>
        <taxon>Planctomycetia</taxon>
        <taxon>Pirellulales</taxon>
        <taxon>Pirellulaceae</taxon>
        <taxon>Stieleria</taxon>
    </lineage>
</organism>
<sequence>MKCLIPVLAIVALVGCTPERSPDTDTPPPPPGVLVEPATARDIIDFREFTGRTAAVDSVELRARVSGYLRQTPRTKGNVESELQVKVDEGMLVKENDLLFVIDRKPYQLALQQSQGALDAAKAKLKQANKDLSRSEQLLDRNATSRAEYDQSIAAVADLQGQIETLKATVARNELDLDYTQVRSPIDGLLGRTLVTVGNLVSADSTILSTVVSINPIYVDFDVDEQSVLDYRTRMLDGKVDNARKTKIKAWLGLGNESGFPHEGVIDFVNNVTDPNTGNTRVRATFENETGILSPGLFARVRVPFTAKYKATLVPSNSIAMDQQGRHVMVVRDDNEVSRRSVTLGPIRDDMTVVRDGIQAGERVVISGLQKIRPGIKVRVENEPSGSTKNSDSSEDVGDGA</sequence>
<dbReference type="GO" id="GO:0030313">
    <property type="term" value="C:cell envelope"/>
    <property type="evidence" value="ECO:0007669"/>
    <property type="project" value="UniProtKB-SubCell"/>
</dbReference>
<dbReference type="PROSITE" id="PS51257">
    <property type="entry name" value="PROKAR_LIPOPROTEIN"/>
    <property type="match status" value="1"/>
</dbReference>
<dbReference type="InterPro" id="IPR006143">
    <property type="entry name" value="RND_pump_MFP"/>
</dbReference>
<dbReference type="Pfam" id="PF25967">
    <property type="entry name" value="RND-MFP_C"/>
    <property type="match status" value="1"/>
</dbReference>
<feature type="domain" description="Multidrug resistance protein MdtA-like C-terminal permuted SH3" evidence="8">
    <location>
        <begin position="311"/>
        <end position="371"/>
    </location>
</feature>
<dbReference type="GO" id="GO:0022857">
    <property type="term" value="F:transmembrane transporter activity"/>
    <property type="evidence" value="ECO:0007669"/>
    <property type="project" value="InterPro"/>
</dbReference>
<dbReference type="InterPro" id="IPR058626">
    <property type="entry name" value="MdtA-like_b-barrel"/>
</dbReference>
<dbReference type="FunFam" id="2.40.420.20:FF:000001">
    <property type="entry name" value="Efflux RND transporter periplasmic adaptor subunit"/>
    <property type="match status" value="1"/>
</dbReference>
<keyword evidence="3" id="KW-0175">Coiled coil</keyword>
<accession>A0A5C6AST5</accession>
<dbReference type="InterPro" id="IPR058624">
    <property type="entry name" value="MdtA-like_HH"/>
</dbReference>
<dbReference type="EMBL" id="SJPN01000004">
    <property type="protein sequence ID" value="TWU02598.1"/>
    <property type="molecule type" value="Genomic_DNA"/>
</dbReference>
<proteinExistence type="inferred from homology"/>
<comment type="caution">
    <text evidence="9">The sequence shown here is derived from an EMBL/GenBank/DDBJ whole genome shotgun (WGS) entry which is preliminary data.</text>
</comment>
<dbReference type="Pfam" id="PF25944">
    <property type="entry name" value="Beta-barrel_RND"/>
    <property type="match status" value="1"/>
</dbReference>
<dbReference type="Pfam" id="PF25876">
    <property type="entry name" value="HH_MFP_RND"/>
    <property type="match status" value="1"/>
</dbReference>
<dbReference type="GO" id="GO:0046677">
    <property type="term" value="P:response to antibiotic"/>
    <property type="evidence" value="ECO:0007669"/>
    <property type="project" value="TreeGrafter"/>
</dbReference>
<dbReference type="Gene3D" id="2.40.30.170">
    <property type="match status" value="1"/>
</dbReference>
<evidence type="ECO:0000256" key="3">
    <source>
        <dbReference type="SAM" id="Coils"/>
    </source>
</evidence>
<dbReference type="InterPro" id="IPR058625">
    <property type="entry name" value="MdtA-like_BSH"/>
</dbReference>
<name>A0A5C6AST5_9BACT</name>
<dbReference type="Gene3D" id="2.40.50.100">
    <property type="match status" value="1"/>
</dbReference>
<keyword evidence="10" id="KW-1185">Reference proteome</keyword>
<dbReference type="AlphaFoldDB" id="A0A5C6AST5"/>
<dbReference type="Gene3D" id="1.10.287.470">
    <property type="entry name" value="Helix hairpin bin"/>
    <property type="match status" value="1"/>
</dbReference>
<comment type="similarity">
    <text evidence="2">Belongs to the membrane fusion protein (MFP) (TC 8.A.1) family.</text>
</comment>
<feature type="coiled-coil region" evidence="3">
    <location>
        <begin position="111"/>
        <end position="176"/>
    </location>
</feature>
<evidence type="ECO:0000313" key="10">
    <source>
        <dbReference type="Proteomes" id="UP000320176"/>
    </source>
</evidence>